<evidence type="ECO:0008006" key="3">
    <source>
        <dbReference type="Google" id="ProtNLM"/>
    </source>
</evidence>
<dbReference type="Proteomes" id="UP000054097">
    <property type="component" value="Unassembled WGS sequence"/>
</dbReference>
<proteinExistence type="predicted"/>
<dbReference type="AlphaFoldDB" id="A0A0C3ARK6"/>
<sequence>MSMFPMLKRLQIWRNDVHLEIIAASTDFPPLTELVIHCDNPAPMMIILDRCSRSLRHVSLAYTQALVDNDQAALKTLPNLRFLSLRNTMRPYRALPSRFTRVGPNLEFYYGYGIVAPPSGSYNVTGLGLDQRHDLSNFSKLKLLYIDHRNNSLILDIVRDLNDRPWLCPGLRHVLIGGSRSLLKEARELLDQRTKNTGQKVDLEWLSTPNDLLDWWKKTMHLDRHQSCHLNKNKTFVQMS</sequence>
<name>A0A0C3ARK6_SERVB</name>
<keyword evidence="2" id="KW-1185">Reference proteome</keyword>
<gene>
    <name evidence="1" type="ORF">M408DRAFT_299103</name>
</gene>
<protein>
    <recommendedName>
        <fullName evidence="3">F-box domain-containing protein</fullName>
    </recommendedName>
</protein>
<dbReference type="HOGENOM" id="CLU_1156992_0_0_1"/>
<evidence type="ECO:0000313" key="2">
    <source>
        <dbReference type="Proteomes" id="UP000054097"/>
    </source>
</evidence>
<reference evidence="1 2" key="1">
    <citation type="submission" date="2014-04" db="EMBL/GenBank/DDBJ databases">
        <authorList>
            <consortium name="DOE Joint Genome Institute"/>
            <person name="Kuo A."/>
            <person name="Zuccaro A."/>
            <person name="Kohler A."/>
            <person name="Nagy L.G."/>
            <person name="Floudas D."/>
            <person name="Copeland A."/>
            <person name="Barry K.W."/>
            <person name="Cichocki N."/>
            <person name="Veneault-Fourrey C."/>
            <person name="LaButti K."/>
            <person name="Lindquist E.A."/>
            <person name="Lipzen A."/>
            <person name="Lundell T."/>
            <person name="Morin E."/>
            <person name="Murat C."/>
            <person name="Sun H."/>
            <person name="Tunlid A."/>
            <person name="Henrissat B."/>
            <person name="Grigoriev I.V."/>
            <person name="Hibbett D.S."/>
            <person name="Martin F."/>
            <person name="Nordberg H.P."/>
            <person name="Cantor M.N."/>
            <person name="Hua S.X."/>
        </authorList>
    </citation>
    <scope>NUCLEOTIDE SEQUENCE [LARGE SCALE GENOMIC DNA]</scope>
    <source>
        <strain evidence="1 2">MAFF 305830</strain>
    </source>
</reference>
<dbReference type="EMBL" id="KN824368">
    <property type="protein sequence ID" value="KIM21911.1"/>
    <property type="molecule type" value="Genomic_DNA"/>
</dbReference>
<evidence type="ECO:0000313" key="1">
    <source>
        <dbReference type="EMBL" id="KIM21911.1"/>
    </source>
</evidence>
<accession>A0A0C3ARK6</accession>
<organism evidence="1 2">
    <name type="scientific">Serendipita vermifera MAFF 305830</name>
    <dbReference type="NCBI Taxonomy" id="933852"/>
    <lineage>
        <taxon>Eukaryota</taxon>
        <taxon>Fungi</taxon>
        <taxon>Dikarya</taxon>
        <taxon>Basidiomycota</taxon>
        <taxon>Agaricomycotina</taxon>
        <taxon>Agaricomycetes</taxon>
        <taxon>Sebacinales</taxon>
        <taxon>Serendipitaceae</taxon>
        <taxon>Serendipita</taxon>
    </lineage>
</organism>
<reference evidence="2" key="2">
    <citation type="submission" date="2015-01" db="EMBL/GenBank/DDBJ databases">
        <title>Evolutionary Origins and Diversification of the Mycorrhizal Mutualists.</title>
        <authorList>
            <consortium name="DOE Joint Genome Institute"/>
            <consortium name="Mycorrhizal Genomics Consortium"/>
            <person name="Kohler A."/>
            <person name="Kuo A."/>
            <person name="Nagy L.G."/>
            <person name="Floudas D."/>
            <person name="Copeland A."/>
            <person name="Barry K.W."/>
            <person name="Cichocki N."/>
            <person name="Veneault-Fourrey C."/>
            <person name="LaButti K."/>
            <person name="Lindquist E.A."/>
            <person name="Lipzen A."/>
            <person name="Lundell T."/>
            <person name="Morin E."/>
            <person name="Murat C."/>
            <person name="Riley R."/>
            <person name="Ohm R."/>
            <person name="Sun H."/>
            <person name="Tunlid A."/>
            <person name="Henrissat B."/>
            <person name="Grigoriev I.V."/>
            <person name="Hibbett D.S."/>
            <person name="Martin F."/>
        </authorList>
    </citation>
    <scope>NUCLEOTIDE SEQUENCE [LARGE SCALE GENOMIC DNA]</scope>
    <source>
        <strain evidence="2">MAFF 305830</strain>
    </source>
</reference>
<dbReference type="SUPFAM" id="SSF52047">
    <property type="entry name" value="RNI-like"/>
    <property type="match status" value="1"/>
</dbReference>